<feature type="chain" id="PRO_5030173341" evidence="1">
    <location>
        <begin position="24"/>
        <end position="126"/>
    </location>
</feature>
<dbReference type="Proteomes" id="UP000010474">
    <property type="component" value="Chromosome"/>
</dbReference>
<protein>
    <submittedName>
        <fullName evidence="2">Uncharacterized protein</fullName>
    </submittedName>
</protein>
<keyword evidence="3" id="KW-1185">Reference proteome</keyword>
<dbReference type="HOGENOM" id="CLU_138602_0_0_3"/>
<dbReference type="EMBL" id="CP003659">
    <property type="protein sequence ID" value="AFZ58033.1"/>
    <property type="molecule type" value="Genomic_DNA"/>
</dbReference>
<dbReference type="AlphaFoldDB" id="K9ZFN6"/>
<name>K9ZFN6_ANACC</name>
<feature type="signal peptide" evidence="1">
    <location>
        <begin position="1"/>
        <end position="23"/>
    </location>
</feature>
<gene>
    <name evidence="2" type="ordered locus">Anacy_2591</name>
</gene>
<dbReference type="PATRIC" id="fig|272123.3.peg.2823"/>
<dbReference type="KEGG" id="acy:Anacy_2591"/>
<evidence type="ECO:0000313" key="2">
    <source>
        <dbReference type="EMBL" id="AFZ58033.1"/>
    </source>
</evidence>
<proteinExistence type="predicted"/>
<accession>K9ZFN6</accession>
<dbReference type="OrthoDB" id="512610at2"/>
<dbReference type="eggNOG" id="ENOG503446I">
    <property type="taxonomic scope" value="Bacteria"/>
</dbReference>
<keyword evidence="1" id="KW-0732">Signal</keyword>
<reference evidence="3" key="1">
    <citation type="journal article" date="2013" name="Proc. Natl. Acad. Sci. U.S.A.">
        <title>Improving the coverage of the cyanobacterial phylum using diversity-driven genome sequencing.</title>
        <authorList>
            <person name="Shih P.M."/>
            <person name="Wu D."/>
            <person name="Latifi A."/>
            <person name="Axen S.D."/>
            <person name="Fewer D.P."/>
            <person name="Talla E."/>
            <person name="Calteau A."/>
            <person name="Cai F."/>
            <person name="Tandeau de Marsac N."/>
            <person name="Rippka R."/>
            <person name="Herdman M."/>
            <person name="Sivonen K."/>
            <person name="Coursin T."/>
            <person name="Laurent T."/>
            <person name="Goodwin L."/>
            <person name="Nolan M."/>
            <person name="Davenport K.W."/>
            <person name="Han C.S."/>
            <person name="Rubin E.M."/>
            <person name="Eisen J.A."/>
            <person name="Woyke T."/>
            <person name="Gugger M."/>
            <person name="Kerfeld C.A."/>
        </authorList>
    </citation>
    <scope>NUCLEOTIDE SEQUENCE [LARGE SCALE GENOMIC DNA]</scope>
    <source>
        <strain evidence="3">ATCC 27899 / PCC 7122</strain>
    </source>
</reference>
<evidence type="ECO:0000313" key="3">
    <source>
        <dbReference type="Proteomes" id="UP000010474"/>
    </source>
</evidence>
<sequence length="126" mass="13859">MKLYLLTLAVSISAVAITPSAYANPKQTSDITGKRDQSANLVTEAATITSKWNNIVSDQTHNTDGSLRVSDPECKKMNPLEYINNPETFFQPCSATNNANRQSYEPIEYLKVPKLDSGLSVTVTNF</sequence>
<evidence type="ECO:0000256" key="1">
    <source>
        <dbReference type="SAM" id="SignalP"/>
    </source>
</evidence>
<organism evidence="2 3">
    <name type="scientific">Anabaena cylindrica (strain ATCC 27899 / PCC 7122)</name>
    <dbReference type="NCBI Taxonomy" id="272123"/>
    <lineage>
        <taxon>Bacteria</taxon>
        <taxon>Bacillati</taxon>
        <taxon>Cyanobacteriota</taxon>
        <taxon>Cyanophyceae</taxon>
        <taxon>Nostocales</taxon>
        <taxon>Nostocaceae</taxon>
        <taxon>Anabaena</taxon>
    </lineage>
</organism>
<dbReference type="RefSeq" id="WP_015214668.1">
    <property type="nucleotide sequence ID" value="NC_019771.1"/>
</dbReference>